<dbReference type="Proteomes" id="UP000037395">
    <property type="component" value="Unassembled WGS sequence"/>
</dbReference>
<dbReference type="AlphaFoldDB" id="A0A1E7NED5"/>
<dbReference type="InterPro" id="IPR046270">
    <property type="entry name" value="DUF6303"/>
</dbReference>
<comment type="caution">
    <text evidence="1">The sequence shown here is derived from an EMBL/GenBank/DDBJ whole genome shotgun (WGS) entry which is preliminary data.</text>
</comment>
<dbReference type="KEGG" id="kau:B6264_30470"/>
<accession>A0A1E7NED5</accession>
<evidence type="ECO:0000313" key="1">
    <source>
        <dbReference type="EMBL" id="OEV39034.1"/>
    </source>
</evidence>
<dbReference type="Pfam" id="PF19820">
    <property type="entry name" value="DUF6303"/>
    <property type="match status" value="1"/>
</dbReference>
<protein>
    <submittedName>
        <fullName evidence="1">Uncharacterized protein</fullName>
    </submittedName>
</protein>
<keyword evidence="2" id="KW-1185">Reference proteome</keyword>
<name>A0A1E7NED5_KITAU</name>
<sequence length="66" mass="7053">MGATPTGGWHLFITKDGSTTKHEHFFDGPPLPSRAQRVAALAHLGYRLADASYWTSATRPADAATA</sequence>
<evidence type="ECO:0000313" key="2">
    <source>
        <dbReference type="Proteomes" id="UP000037395"/>
    </source>
</evidence>
<organism evidence="1 2">
    <name type="scientific">Kitasatospora aureofaciens</name>
    <name type="common">Streptomyces aureofaciens</name>
    <dbReference type="NCBI Taxonomy" id="1894"/>
    <lineage>
        <taxon>Bacteria</taxon>
        <taxon>Bacillati</taxon>
        <taxon>Actinomycetota</taxon>
        <taxon>Actinomycetes</taxon>
        <taxon>Kitasatosporales</taxon>
        <taxon>Streptomycetaceae</taxon>
        <taxon>Kitasatospora</taxon>
    </lineage>
</organism>
<reference evidence="1" key="1">
    <citation type="submission" date="2016-08" db="EMBL/GenBank/DDBJ databases">
        <title>Sequencing, Assembly and Comparative Genomics of S. aureofaciens ATCC 10762.</title>
        <authorList>
            <person name="Gradnigo J.S."/>
            <person name="Johnson N."/>
            <person name="Somerville G.A."/>
        </authorList>
    </citation>
    <scope>NUCLEOTIDE SEQUENCE [LARGE SCALE GENOMIC DNA]</scope>
    <source>
        <strain evidence="1">ATCC 10762</strain>
    </source>
</reference>
<proteinExistence type="predicted"/>
<gene>
    <name evidence="1" type="ORF">HS99_0018200</name>
</gene>
<dbReference type="EMBL" id="JPRF03000002">
    <property type="protein sequence ID" value="OEV39034.1"/>
    <property type="molecule type" value="Genomic_DNA"/>
</dbReference>